<dbReference type="GO" id="GO:0000815">
    <property type="term" value="C:ESCRT III complex"/>
    <property type="evidence" value="ECO:0007669"/>
    <property type="project" value="TreeGrafter"/>
</dbReference>
<dbReference type="GO" id="GO:0005771">
    <property type="term" value="C:multivesicular body"/>
    <property type="evidence" value="ECO:0007669"/>
    <property type="project" value="TreeGrafter"/>
</dbReference>
<dbReference type="FunCoup" id="A0A7R8UHY1">
    <property type="interactions" value="1849"/>
</dbReference>
<accession>A0A7R8UHY1</accession>
<name>A0A7R8UHY1_HERIL</name>
<organism evidence="2 3">
    <name type="scientific">Hermetia illucens</name>
    <name type="common">Black soldier fly</name>
    <dbReference type="NCBI Taxonomy" id="343691"/>
    <lineage>
        <taxon>Eukaryota</taxon>
        <taxon>Metazoa</taxon>
        <taxon>Ecdysozoa</taxon>
        <taxon>Arthropoda</taxon>
        <taxon>Hexapoda</taxon>
        <taxon>Insecta</taxon>
        <taxon>Pterygota</taxon>
        <taxon>Neoptera</taxon>
        <taxon>Endopterygota</taxon>
        <taxon>Diptera</taxon>
        <taxon>Brachycera</taxon>
        <taxon>Stratiomyomorpha</taxon>
        <taxon>Stratiomyidae</taxon>
        <taxon>Hermetiinae</taxon>
        <taxon>Hermetia</taxon>
    </lineage>
</organism>
<dbReference type="AlphaFoldDB" id="A0A7R8UHY1"/>
<dbReference type="GO" id="GO:0006900">
    <property type="term" value="P:vesicle budding from membrane"/>
    <property type="evidence" value="ECO:0007669"/>
    <property type="project" value="TreeGrafter"/>
</dbReference>
<dbReference type="InterPro" id="IPR005024">
    <property type="entry name" value="Snf7_fam"/>
</dbReference>
<dbReference type="PANTHER" id="PTHR22761">
    <property type="entry name" value="CHARGED MULTIVESICULAR BODY PROTEIN"/>
    <property type="match status" value="1"/>
</dbReference>
<dbReference type="Proteomes" id="UP000594454">
    <property type="component" value="Chromosome 2"/>
</dbReference>
<dbReference type="EMBL" id="LR899010">
    <property type="protein sequence ID" value="CAD7080959.1"/>
    <property type="molecule type" value="Genomic_DNA"/>
</dbReference>
<dbReference type="Pfam" id="PF03357">
    <property type="entry name" value="Snf7"/>
    <property type="match status" value="1"/>
</dbReference>
<reference evidence="2 3" key="1">
    <citation type="submission" date="2020-11" db="EMBL/GenBank/DDBJ databases">
        <authorList>
            <person name="Wallbank WR R."/>
            <person name="Pardo Diaz C."/>
            <person name="Kozak K."/>
            <person name="Martin S."/>
            <person name="Jiggins C."/>
            <person name="Moest M."/>
            <person name="Warren A I."/>
            <person name="Generalovic N T."/>
            <person name="Byers J.R.P. K."/>
            <person name="Montejo-Kovacevich G."/>
            <person name="Yen C E."/>
        </authorList>
    </citation>
    <scope>NUCLEOTIDE SEQUENCE [LARGE SCALE GENOMIC DNA]</scope>
</reference>
<dbReference type="OrthoDB" id="10250120at2759"/>
<protein>
    <recommendedName>
        <fullName evidence="4">Charged multivesicular body protein 7</fullName>
    </recommendedName>
</protein>
<dbReference type="GO" id="GO:0009898">
    <property type="term" value="C:cytoplasmic side of plasma membrane"/>
    <property type="evidence" value="ECO:0007669"/>
    <property type="project" value="TreeGrafter"/>
</dbReference>
<keyword evidence="3" id="KW-1185">Reference proteome</keyword>
<dbReference type="Pfam" id="PF25880">
    <property type="entry name" value="WHD_CHMP7_1st"/>
    <property type="match status" value="1"/>
</dbReference>
<evidence type="ECO:0008006" key="4">
    <source>
        <dbReference type="Google" id="ProtNLM"/>
    </source>
</evidence>
<dbReference type="OMA" id="LQLQFMR"/>
<gene>
    <name evidence="2" type="ORF">HERILL_LOCUS4090</name>
</gene>
<evidence type="ECO:0000256" key="1">
    <source>
        <dbReference type="ARBA" id="ARBA00006190"/>
    </source>
</evidence>
<sequence length="443" mass="50463">MSKLGGELANLPECWSDDTRMDVLFSPFRPRKVNPENYDGKLKFWKDMIVRFCNEKGSPCVCQRELKWAFRRKDKLPCAVETVMADLVASKTLRPQSDFINDPQNTWSGWLVNSFVRKPLQWGLPRFQAPTEPQDVQYIHLDVLKSQSKDLKKILEKFAGTVVTFDKISETQGVELSKEGLFINLLNLQSMEKVYLEFKVVDGQRRIYLVKIPEKHSAATPITDADKAIFALEQTEADLLQTMEEIETEVVKFDRLARENVRQGKRVVAKSYLRKKHKWESNLEKHSKALDNVQTLLARIHDTRGNESILDAYSIGSKTLKSLLSSSKLNTDSIDEVVDTIKETLEIHDEVEQSISSVQPMDKAEEQALEQELQNLMLDNVSAANDKEDISVKPEELPAVPTSTVQLPPPDQITDQELLKHLESLQIELGSLSSDNIVEDNKI</sequence>
<evidence type="ECO:0000313" key="2">
    <source>
        <dbReference type="EMBL" id="CAD7080959.1"/>
    </source>
</evidence>
<comment type="similarity">
    <text evidence="1">Belongs to the SNF7 family.</text>
</comment>
<dbReference type="PANTHER" id="PTHR22761:SF96">
    <property type="entry name" value="BCDNA.GH08385"/>
    <property type="match status" value="1"/>
</dbReference>
<proteinExistence type="inferred from homology"/>
<dbReference type="GO" id="GO:0032511">
    <property type="term" value="P:late endosome to vacuole transport via multivesicular body sorting pathway"/>
    <property type="evidence" value="ECO:0007669"/>
    <property type="project" value="TreeGrafter"/>
</dbReference>
<evidence type="ECO:0000313" key="3">
    <source>
        <dbReference type="Proteomes" id="UP000594454"/>
    </source>
</evidence>
<dbReference type="InParanoid" id="A0A7R8UHY1"/>